<sequence>MTMHEDYEGYTKESSKLLPKLEGATLHTVLINVVDPEFNVVYLGTSEGVFALQGEVGGEYLGVRECPDLPEITNQDGYIICKHQPFEQFVGKTIVQARQIGDVWNGHGYELAFSGEENHTMIVQSIYCGVAPKELSDCLRLGVGIYENQWAKT</sequence>
<name>A0AA37WNP5_9GAMM</name>
<keyword evidence="2" id="KW-1185">Reference proteome</keyword>
<gene>
    <name evidence="1" type="ORF">GCM10007877_35020</name>
</gene>
<dbReference type="AlphaFoldDB" id="A0AA37WNP5"/>
<proteinExistence type="predicted"/>
<dbReference type="RefSeq" id="WP_232595905.1">
    <property type="nucleotide sequence ID" value="NZ_BSPD01000088.1"/>
</dbReference>
<dbReference type="Proteomes" id="UP001156870">
    <property type="component" value="Unassembled WGS sequence"/>
</dbReference>
<evidence type="ECO:0000313" key="2">
    <source>
        <dbReference type="Proteomes" id="UP001156870"/>
    </source>
</evidence>
<evidence type="ECO:0000313" key="1">
    <source>
        <dbReference type="EMBL" id="GLS27783.1"/>
    </source>
</evidence>
<comment type="caution">
    <text evidence="1">The sequence shown here is derived from an EMBL/GenBank/DDBJ whole genome shotgun (WGS) entry which is preliminary data.</text>
</comment>
<accession>A0AA37WNP5</accession>
<protein>
    <submittedName>
        <fullName evidence="1">Uncharacterized protein</fullName>
    </submittedName>
</protein>
<organism evidence="1 2">
    <name type="scientific">Marinibactrum halimedae</name>
    <dbReference type="NCBI Taxonomy" id="1444977"/>
    <lineage>
        <taxon>Bacteria</taxon>
        <taxon>Pseudomonadati</taxon>
        <taxon>Pseudomonadota</taxon>
        <taxon>Gammaproteobacteria</taxon>
        <taxon>Cellvibrionales</taxon>
        <taxon>Cellvibrionaceae</taxon>
        <taxon>Marinibactrum</taxon>
    </lineage>
</organism>
<reference evidence="1 2" key="1">
    <citation type="journal article" date="2014" name="Int. J. Syst. Evol. Microbiol.">
        <title>Complete genome sequence of Corynebacterium casei LMG S-19264T (=DSM 44701T), isolated from a smear-ripened cheese.</title>
        <authorList>
            <consortium name="US DOE Joint Genome Institute (JGI-PGF)"/>
            <person name="Walter F."/>
            <person name="Albersmeier A."/>
            <person name="Kalinowski J."/>
            <person name="Ruckert C."/>
        </authorList>
    </citation>
    <scope>NUCLEOTIDE SEQUENCE [LARGE SCALE GENOMIC DNA]</scope>
    <source>
        <strain evidence="1 2">NBRC 110095</strain>
    </source>
</reference>
<dbReference type="EMBL" id="BSPD01000088">
    <property type="protein sequence ID" value="GLS27783.1"/>
    <property type="molecule type" value="Genomic_DNA"/>
</dbReference>